<evidence type="ECO:0000259" key="2">
    <source>
        <dbReference type="Pfam" id="PF14287"/>
    </source>
</evidence>
<dbReference type="STRING" id="553973.CLOHYLEM_04328"/>
<feature type="domain" description="DUF4368" evidence="2">
    <location>
        <begin position="23"/>
        <end position="87"/>
    </location>
</feature>
<name>C0BWZ4_9FIRM</name>
<keyword evidence="4" id="KW-1185">Reference proteome</keyword>
<feature type="coiled-coil region" evidence="1">
    <location>
        <begin position="2"/>
        <end position="43"/>
    </location>
</feature>
<dbReference type="EMBL" id="ABYI02000007">
    <property type="protein sequence ID" value="EEG75592.1"/>
    <property type="molecule type" value="Genomic_DNA"/>
</dbReference>
<keyword evidence="1" id="KW-0175">Coiled coil</keyword>
<accession>C0BWZ4</accession>
<reference evidence="3" key="1">
    <citation type="submission" date="2009-02" db="EMBL/GenBank/DDBJ databases">
        <authorList>
            <person name="Fulton L."/>
            <person name="Clifton S."/>
            <person name="Fulton B."/>
            <person name="Xu J."/>
            <person name="Minx P."/>
            <person name="Pepin K.H."/>
            <person name="Johnson M."/>
            <person name="Bhonagiri V."/>
            <person name="Nash W.E."/>
            <person name="Mardis E.R."/>
            <person name="Wilson R.K."/>
        </authorList>
    </citation>
    <scope>NUCLEOTIDE SEQUENCE [LARGE SCALE GENOMIC DNA]</scope>
    <source>
        <strain evidence="3">DSM 15053</strain>
    </source>
</reference>
<evidence type="ECO:0000256" key="1">
    <source>
        <dbReference type="SAM" id="Coils"/>
    </source>
</evidence>
<dbReference type="Proteomes" id="UP000004893">
    <property type="component" value="Unassembled WGS sequence"/>
</dbReference>
<evidence type="ECO:0000313" key="3">
    <source>
        <dbReference type="EMBL" id="EEG75592.1"/>
    </source>
</evidence>
<sequence length="113" mass="13023">MLQNYEKEQKALTQDVAESQQTLQEANQKVTDLRLLLRTLREMTGITELTPTLVTPLIERIEVHNNDKSSSHCYVKVDIDFTAAGMIDIPTEQEILAMMEEIRENPQDFRFVA</sequence>
<dbReference type="InterPro" id="IPR025378">
    <property type="entry name" value="DUF4368"/>
</dbReference>
<dbReference type="eggNOG" id="COG1961">
    <property type="taxonomic scope" value="Bacteria"/>
</dbReference>
<reference evidence="3" key="2">
    <citation type="submission" date="2013-06" db="EMBL/GenBank/DDBJ databases">
        <title>Draft genome sequence of Clostridium hylemonae (DSM 15053).</title>
        <authorList>
            <person name="Sudarsanam P."/>
            <person name="Ley R."/>
            <person name="Guruge J."/>
            <person name="Turnbaugh P.J."/>
            <person name="Mahowald M."/>
            <person name="Liep D."/>
            <person name="Gordon J."/>
        </authorList>
    </citation>
    <scope>NUCLEOTIDE SEQUENCE</scope>
    <source>
        <strain evidence="3">DSM 15053</strain>
    </source>
</reference>
<proteinExistence type="predicted"/>
<protein>
    <recommendedName>
        <fullName evidence="2">DUF4368 domain-containing protein</fullName>
    </recommendedName>
</protein>
<evidence type="ECO:0000313" key="4">
    <source>
        <dbReference type="Proteomes" id="UP000004893"/>
    </source>
</evidence>
<dbReference type="HOGENOM" id="CLU_2167786_0_0_9"/>
<gene>
    <name evidence="3" type="ORF">CLOHYLEM_04328</name>
</gene>
<dbReference type="RefSeq" id="WP_006441662.1">
    <property type="nucleotide sequence ID" value="NZ_CP036524.1"/>
</dbReference>
<dbReference type="AlphaFoldDB" id="C0BWZ4"/>
<organism evidence="3 4">
    <name type="scientific">[Clostridium] hylemonae DSM 15053</name>
    <dbReference type="NCBI Taxonomy" id="553973"/>
    <lineage>
        <taxon>Bacteria</taxon>
        <taxon>Bacillati</taxon>
        <taxon>Bacillota</taxon>
        <taxon>Clostridia</taxon>
        <taxon>Lachnospirales</taxon>
        <taxon>Lachnospiraceae</taxon>
    </lineage>
</organism>
<dbReference type="OrthoDB" id="2049719at2"/>
<dbReference type="Pfam" id="PF14287">
    <property type="entry name" value="DUF4368"/>
    <property type="match status" value="1"/>
</dbReference>
<comment type="caution">
    <text evidence="3">The sequence shown here is derived from an EMBL/GenBank/DDBJ whole genome shotgun (WGS) entry which is preliminary data.</text>
</comment>